<dbReference type="PANTHER" id="PTHR11803">
    <property type="entry name" value="2-IMINOBUTANOATE/2-IMINOPROPANOATE DEAMINASE RIDA"/>
    <property type="match status" value="1"/>
</dbReference>
<dbReference type="GO" id="GO:0005829">
    <property type="term" value="C:cytosol"/>
    <property type="evidence" value="ECO:0007669"/>
    <property type="project" value="TreeGrafter"/>
</dbReference>
<dbReference type="SUPFAM" id="SSF55298">
    <property type="entry name" value="YjgF-like"/>
    <property type="match status" value="1"/>
</dbReference>
<sequence length="134" mass="13733">MSRVRLNSSPALHDGGFPYSATVSAGPLIFTAGISPLDADGAVIAPGDVVEQTRACLQNLTTVLAEQGASLGDIAKLTVYVAERLQADLVVAWEAITAGFGDAVPPPAMMMGVTVLPYDDQVVEIEAVAAPPVA</sequence>
<evidence type="ECO:0000313" key="2">
    <source>
        <dbReference type="EMBL" id="NDK89242.1"/>
    </source>
</evidence>
<dbReference type="RefSeq" id="WP_053778279.1">
    <property type="nucleotide sequence ID" value="NZ_JAADZU010000014.1"/>
</dbReference>
<keyword evidence="3" id="KW-1185">Reference proteome</keyword>
<dbReference type="InterPro" id="IPR035959">
    <property type="entry name" value="RutC-like_sf"/>
</dbReference>
<dbReference type="InterPro" id="IPR006175">
    <property type="entry name" value="YjgF/YER057c/UK114"/>
</dbReference>
<reference evidence="2 3" key="1">
    <citation type="submission" date="2020-01" db="EMBL/GenBank/DDBJ databases">
        <title>Investigation of new actinobacteria for the biodesulphurisation of diesel fuel.</title>
        <authorList>
            <person name="Athi Narayanan S.M."/>
        </authorList>
    </citation>
    <scope>NUCLEOTIDE SEQUENCE [LARGE SCALE GENOMIC DNA]</scope>
    <source>
        <strain evidence="2 3">213E</strain>
    </source>
</reference>
<evidence type="ECO:0000313" key="3">
    <source>
        <dbReference type="Proteomes" id="UP000466307"/>
    </source>
</evidence>
<comment type="similarity">
    <text evidence="1">Belongs to the RutC family.</text>
</comment>
<name>A0A7K3LLV9_9ACTN</name>
<dbReference type="CDD" id="cd00448">
    <property type="entry name" value="YjgF_YER057c_UK114_family"/>
    <property type="match status" value="1"/>
</dbReference>
<dbReference type="EMBL" id="JAADZU010000014">
    <property type="protein sequence ID" value="NDK89242.1"/>
    <property type="molecule type" value="Genomic_DNA"/>
</dbReference>
<dbReference type="AlphaFoldDB" id="A0A7K3LLV9"/>
<comment type="caution">
    <text evidence="2">The sequence shown here is derived from an EMBL/GenBank/DDBJ whole genome shotgun (WGS) entry which is preliminary data.</text>
</comment>
<dbReference type="Proteomes" id="UP000466307">
    <property type="component" value="Unassembled WGS sequence"/>
</dbReference>
<evidence type="ECO:0000256" key="1">
    <source>
        <dbReference type="ARBA" id="ARBA00010552"/>
    </source>
</evidence>
<dbReference type="PANTHER" id="PTHR11803:SF58">
    <property type="entry name" value="PROTEIN HMF1-RELATED"/>
    <property type="match status" value="1"/>
</dbReference>
<proteinExistence type="inferred from homology"/>
<dbReference type="GO" id="GO:0019239">
    <property type="term" value="F:deaminase activity"/>
    <property type="evidence" value="ECO:0007669"/>
    <property type="project" value="TreeGrafter"/>
</dbReference>
<organism evidence="2 3">
    <name type="scientific">Gordonia desulfuricans</name>
    <dbReference type="NCBI Taxonomy" id="89051"/>
    <lineage>
        <taxon>Bacteria</taxon>
        <taxon>Bacillati</taxon>
        <taxon>Actinomycetota</taxon>
        <taxon>Actinomycetes</taxon>
        <taxon>Mycobacteriales</taxon>
        <taxon>Gordoniaceae</taxon>
        <taxon>Gordonia</taxon>
    </lineage>
</organism>
<protein>
    <submittedName>
        <fullName evidence="2">RidA family protein</fullName>
    </submittedName>
</protein>
<dbReference type="Pfam" id="PF01042">
    <property type="entry name" value="Ribonuc_L-PSP"/>
    <property type="match status" value="1"/>
</dbReference>
<gene>
    <name evidence="2" type="ORF">GYA93_06540</name>
</gene>
<accession>A0A7K3LLV9</accession>
<dbReference type="Gene3D" id="3.30.1330.40">
    <property type="entry name" value="RutC-like"/>
    <property type="match status" value="1"/>
</dbReference>